<evidence type="ECO:0000256" key="1">
    <source>
        <dbReference type="SAM" id="Phobius"/>
    </source>
</evidence>
<sequence>MEYDEYSKFEGRQYVRRAVLAVFVCAALAALGAWLVQPKTASAELYPPLPDSAASTVSL</sequence>
<keyword evidence="1" id="KW-0812">Transmembrane</keyword>
<gene>
    <name evidence="2" type="ORF">PY649_28770</name>
</gene>
<comment type="caution">
    <text evidence="2">The sequence shown here is derived from an EMBL/GenBank/DDBJ whole genome shotgun (WGS) entry which is preliminary data.</text>
</comment>
<keyword evidence="1" id="KW-0472">Membrane</keyword>
<keyword evidence="3" id="KW-1185">Reference proteome</keyword>
<evidence type="ECO:0000313" key="3">
    <source>
        <dbReference type="Proteomes" id="UP001172645"/>
    </source>
</evidence>
<reference evidence="2" key="1">
    <citation type="submission" date="2023-06" db="EMBL/GenBank/DDBJ databases">
        <title>Phylogenetic Diversity of Rhizobium strains.</title>
        <authorList>
            <person name="Moura F.T."/>
            <person name="Helene L.C.F."/>
            <person name="Hungria M."/>
        </authorList>
    </citation>
    <scope>NUCLEOTIDE SEQUENCE</scope>
    <source>
        <strain evidence="2">CCGE526</strain>
    </source>
</reference>
<organism evidence="2 3">
    <name type="scientific">Rhizobium mayense</name>
    <dbReference type="NCBI Taxonomy" id="1312184"/>
    <lineage>
        <taxon>Bacteria</taxon>
        <taxon>Pseudomonadati</taxon>
        <taxon>Pseudomonadota</taxon>
        <taxon>Alphaproteobacteria</taxon>
        <taxon>Hyphomicrobiales</taxon>
        <taxon>Rhizobiaceae</taxon>
        <taxon>Rhizobium/Agrobacterium group</taxon>
        <taxon>Rhizobium</taxon>
    </lineage>
</organism>
<accession>A0ABT7K2R5</accession>
<dbReference type="Proteomes" id="UP001172645">
    <property type="component" value="Unassembled WGS sequence"/>
</dbReference>
<dbReference type="RefSeq" id="WP_285872323.1">
    <property type="nucleotide sequence ID" value="NZ_JARFYM010000034.1"/>
</dbReference>
<proteinExistence type="predicted"/>
<dbReference type="EMBL" id="JARFYM010000034">
    <property type="protein sequence ID" value="MDL2402894.1"/>
    <property type="molecule type" value="Genomic_DNA"/>
</dbReference>
<evidence type="ECO:0000313" key="2">
    <source>
        <dbReference type="EMBL" id="MDL2402894.1"/>
    </source>
</evidence>
<name>A0ABT7K2R5_9HYPH</name>
<protein>
    <submittedName>
        <fullName evidence="2">Uncharacterized protein</fullName>
    </submittedName>
</protein>
<feature type="transmembrane region" description="Helical" evidence="1">
    <location>
        <begin position="18"/>
        <end position="36"/>
    </location>
</feature>
<keyword evidence="1" id="KW-1133">Transmembrane helix</keyword>